<organism evidence="3 4">
    <name type="scientific">Candidatus Curtissbacteria bacterium RIFCSPHIGHO2_12_FULL_38_9b</name>
    <dbReference type="NCBI Taxonomy" id="1797720"/>
    <lineage>
        <taxon>Bacteria</taxon>
        <taxon>Candidatus Curtissiibacteriota</taxon>
    </lineage>
</organism>
<evidence type="ECO:0000313" key="4">
    <source>
        <dbReference type="Proteomes" id="UP000176666"/>
    </source>
</evidence>
<dbReference type="NCBIfam" id="TIGR01552">
    <property type="entry name" value="phd_fam"/>
    <property type="match status" value="1"/>
</dbReference>
<accession>A0A1F5GVC4</accession>
<sequence length="102" mass="11765">MKTLPITKARNELPDLVDRADKRLDEYVITVNGVPKAVLMSAAEYDSWIETNEILSDPELMKGIKEGEEDFKKGNFVTFEQFKKELKFHVQSSNLQKSFKRA</sequence>
<dbReference type="SUPFAM" id="SSF143120">
    <property type="entry name" value="YefM-like"/>
    <property type="match status" value="1"/>
</dbReference>
<reference evidence="3 4" key="1">
    <citation type="journal article" date="2016" name="Nat. Commun.">
        <title>Thousands of microbial genomes shed light on interconnected biogeochemical processes in an aquifer system.</title>
        <authorList>
            <person name="Anantharaman K."/>
            <person name="Brown C.T."/>
            <person name="Hug L.A."/>
            <person name="Sharon I."/>
            <person name="Castelle C.J."/>
            <person name="Probst A.J."/>
            <person name="Thomas B.C."/>
            <person name="Singh A."/>
            <person name="Wilkins M.J."/>
            <person name="Karaoz U."/>
            <person name="Brodie E.L."/>
            <person name="Williams K.H."/>
            <person name="Hubbard S.S."/>
            <person name="Banfield J.F."/>
        </authorList>
    </citation>
    <scope>NUCLEOTIDE SEQUENCE [LARGE SCALE GENOMIC DNA]</scope>
</reference>
<dbReference type="Proteomes" id="UP000176666">
    <property type="component" value="Unassembled WGS sequence"/>
</dbReference>
<dbReference type="InterPro" id="IPR036165">
    <property type="entry name" value="YefM-like_sf"/>
</dbReference>
<dbReference type="InterPro" id="IPR051405">
    <property type="entry name" value="phD/YefM_antitoxin"/>
</dbReference>
<dbReference type="Pfam" id="PF02604">
    <property type="entry name" value="PhdYeFM_antitox"/>
    <property type="match status" value="1"/>
</dbReference>
<evidence type="ECO:0000256" key="2">
    <source>
        <dbReference type="RuleBase" id="RU362080"/>
    </source>
</evidence>
<dbReference type="AlphaFoldDB" id="A0A1F5GVC4"/>
<dbReference type="PANTHER" id="PTHR33713:SF6">
    <property type="entry name" value="ANTITOXIN YEFM"/>
    <property type="match status" value="1"/>
</dbReference>
<dbReference type="InterPro" id="IPR006442">
    <property type="entry name" value="Antitoxin_Phd/YefM"/>
</dbReference>
<dbReference type="Gene3D" id="3.40.1620.10">
    <property type="entry name" value="YefM-like domain"/>
    <property type="match status" value="1"/>
</dbReference>
<dbReference type="Gene3D" id="1.10.1220.170">
    <property type="match status" value="1"/>
</dbReference>
<dbReference type="PANTHER" id="PTHR33713">
    <property type="entry name" value="ANTITOXIN YAFN-RELATED"/>
    <property type="match status" value="1"/>
</dbReference>
<evidence type="ECO:0000256" key="1">
    <source>
        <dbReference type="ARBA" id="ARBA00009981"/>
    </source>
</evidence>
<evidence type="ECO:0000313" key="3">
    <source>
        <dbReference type="EMBL" id="OGD95836.1"/>
    </source>
</evidence>
<proteinExistence type="inferred from homology"/>
<gene>
    <name evidence="3" type="ORF">A3F02_03125</name>
</gene>
<protein>
    <recommendedName>
        <fullName evidence="2">Antitoxin</fullName>
    </recommendedName>
</protein>
<name>A0A1F5GVC4_9BACT</name>
<comment type="caution">
    <text evidence="3">The sequence shown here is derived from an EMBL/GenBank/DDBJ whole genome shotgun (WGS) entry which is preliminary data.</text>
</comment>
<comment type="function">
    <text evidence="2">Antitoxin component of a type II toxin-antitoxin (TA) system.</text>
</comment>
<dbReference type="EMBL" id="MFBJ01000043">
    <property type="protein sequence ID" value="OGD95836.1"/>
    <property type="molecule type" value="Genomic_DNA"/>
</dbReference>
<comment type="similarity">
    <text evidence="1 2">Belongs to the phD/YefM antitoxin family.</text>
</comment>